<dbReference type="EMBL" id="RIAR02000001">
    <property type="protein sequence ID" value="NSL86105.1"/>
    <property type="molecule type" value="Genomic_DNA"/>
</dbReference>
<keyword evidence="5" id="KW-1185">Reference proteome</keyword>
<dbReference type="InterPro" id="IPR003680">
    <property type="entry name" value="Flavodoxin_fold"/>
</dbReference>
<name>A0A433WC46_9BACT</name>
<feature type="domain" description="Flavodoxin-like fold" evidence="3">
    <location>
        <begin position="2"/>
        <end position="186"/>
    </location>
</feature>
<evidence type="ECO:0000313" key="4">
    <source>
        <dbReference type="EMBL" id="NSL86105.1"/>
    </source>
</evidence>
<reference evidence="4" key="1">
    <citation type="submission" date="2020-05" db="EMBL/GenBank/DDBJ databases">
        <title>Chitinophaga laudate sp. nov., isolated from a tropical peat swamp.</title>
        <authorList>
            <person name="Goh C.B.S."/>
            <person name="Lee M.S."/>
            <person name="Parimannan S."/>
            <person name="Pasbakhsh P."/>
            <person name="Yule C.M."/>
            <person name="Rajandas H."/>
            <person name="Loke S."/>
            <person name="Croft L."/>
            <person name="Tan J.B.L."/>
        </authorList>
    </citation>
    <scope>NUCLEOTIDE SEQUENCE</scope>
    <source>
        <strain evidence="4">Mgbs1</strain>
    </source>
</reference>
<gene>
    <name evidence="4" type="ORF">ECE50_004630</name>
</gene>
<dbReference type="SUPFAM" id="SSF52218">
    <property type="entry name" value="Flavoproteins"/>
    <property type="match status" value="1"/>
</dbReference>
<dbReference type="OrthoDB" id="652200at2"/>
<dbReference type="Proteomes" id="UP000281028">
    <property type="component" value="Unassembled WGS sequence"/>
</dbReference>
<proteinExistence type="inferred from homology"/>
<dbReference type="GO" id="GO:0005829">
    <property type="term" value="C:cytosol"/>
    <property type="evidence" value="ECO:0007669"/>
    <property type="project" value="TreeGrafter"/>
</dbReference>
<dbReference type="GO" id="GO:0003955">
    <property type="term" value="F:NAD(P)H dehydrogenase (quinone) activity"/>
    <property type="evidence" value="ECO:0007669"/>
    <property type="project" value="TreeGrafter"/>
</dbReference>
<dbReference type="AlphaFoldDB" id="A0A433WC46"/>
<dbReference type="InterPro" id="IPR029039">
    <property type="entry name" value="Flavoprotein-like_sf"/>
</dbReference>
<accession>A0A433WC46</accession>
<dbReference type="Pfam" id="PF02525">
    <property type="entry name" value="Flavodoxin_2"/>
    <property type="match status" value="1"/>
</dbReference>
<organism evidence="4 5">
    <name type="scientific">Chitinophaga solisilvae</name>
    <dbReference type="NCBI Taxonomy" id="1233460"/>
    <lineage>
        <taxon>Bacteria</taxon>
        <taxon>Pseudomonadati</taxon>
        <taxon>Bacteroidota</taxon>
        <taxon>Chitinophagia</taxon>
        <taxon>Chitinophagales</taxon>
        <taxon>Chitinophagaceae</taxon>
        <taxon>Chitinophaga</taxon>
    </lineage>
</organism>
<sequence>MKKIVIINGHPYKESLNYALHAAYRKGALEAGATVEDICIGELSFDPNLRHGYSKRMDLEPDLLAAWEKIQRADHLVWIYPQWWGFMPAVTKGFLDRLFLPGLAFKRKEGTVMATPSLKGKTAHIIHTMDYPVWYYKWIIREGGIKIMKKVILEFCGIKTKKVTYIGPSGMTPIKHTPEAYRQKHIERVEQAGRQLM</sequence>
<evidence type="ECO:0000256" key="2">
    <source>
        <dbReference type="ARBA" id="ARBA00023002"/>
    </source>
</evidence>
<dbReference type="InterPro" id="IPR051545">
    <property type="entry name" value="NAD(P)H_dehydrogenase_qn"/>
</dbReference>
<comment type="similarity">
    <text evidence="1">Belongs to the NAD(P)H dehydrogenase (quinone) family.</text>
</comment>
<evidence type="ECO:0000259" key="3">
    <source>
        <dbReference type="Pfam" id="PF02525"/>
    </source>
</evidence>
<comment type="caution">
    <text evidence="4">The sequence shown here is derived from an EMBL/GenBank/DDBJ whole genome shotgun (WGS) entry which is preliminary data.</text>
</comment>
<evidence type="ECO:0000313" key="5">
    <source>
        <dbReference type="Proteomes" id="UP000281028"/>
    </source>
</evidence>
<dbReference type="Gene3D" id="3.40.50.360">
    <property type="match status" value="1"/>
</dbReference>
<keyword evidence="2" id="KW-0560">Oxidoreductase</keyword>
<dbReference type="PANTHER" id="PTHR10204">
    <property type="entry name" value="NAD P H OXIDOREDUCTASE-RELATED"/>
    <property type="match status" value="1"/>
</dbReference>
<protein>
    <submittedName>
        <fullName evidence="4">Flavodoxin family protein</fullName>
    </submittedName>
</protein>
<dbReference type="PANTHER" id="PTHR10204:SF34">
    <property type="entry name" value="NAD(P)H DEHYDROGENASE [QUINONE] 1 ISOFORM 1"/>
    <property type="match status" value="1"/>
</dbReference>
<evidence type="ECO:0000256" key="1">
    <source>
        <dbReference type="ARBA" id="ARBA00006252"/>
    </source>
</evidence>